<dbReference type="Pfam" id="PF07690">
    <property type="entry name" value="MFS_1"/>
    <property type="match status" value="1"/>
</dbReference>
<comment type="caution">
    <text evidence="7">The sequence shown here is derived from an EMBL/GenBank/DDBJ whole genome shotgun (WGS) entry which is preliminary data.</text>
</comment>
<feature type="transmembrane region" description="Helical" evidence="5">
    <location>
        <begin position="142"/>
        <end position="162"/>
    </location>
</feature>
<evidence type="ECO:0000256" key="2">
    <source>
        <dbReference type="ARBA" id="ARBA00022692"/>
    </source>
</evidence>
<comment type="subcellular location">
    <subcellularLocation>
        <location evidence="1">Membrane</location>
        <topology evidence="1">Multi-pass membrane protein</topology>
    </subcellularLocation>
</comment>
<feature type="transmembrane region" description="Helical" evidence="5">
    <location>
        <begin position="51"/>
        <end position="72"/>
    </location>
</feature>
<feature type="transmembrane region" description="Helical" evidence="5">
    <location>
        <begin position="20"/>
        <end position="39"/>
    </location>
</feature>
<dbReference type="InterPro" id="IPR020846">
    <property type="entry name" value="MFS_dom"/>
</dbReference>
<feature type="transmembrane region" description="Helical" evidence="5">
    <location>
        <begin position="405"/>
        <end position="424"/>
    </location>
</feature>
<evidence type="ECO:0000313" key="7">
    <source>
        <dbReference type="EMBL" id="MBJ3764527.1"/>
    </source>
</evidence>
<feature type="domain" description="Major facilitator superfamily (MFS) profile" evidence="6">
    <location>
        <begin position="17"/>
        <end position="460"/>
    </location>
</feature>
<accession>A0A934IHM5</accession>
<dbReference type="InterPro" id="IPR011701">
    <property type="entry name" value="MFS"/>
</dbReference>
<feature type="transmembrane region" description="Helical" evidence="5">
    <location>
        <begin position="339"/>
        <end position="358"/>
    </location>
</feature>
<keyword evidence="4 5" id="KW-0472">Membrane</keyword>
<evidence type="ECO:0000259" key="6">
    <source>
        <dbReference type="PROSITE" id="PS50850"/>
    </source>
</evidence>
<dbReference type="PROSITE" id="PS50850">
    <property type="entry name" value="MFS"/>
    <property type="match status" value="1"/>
</dbReference>
<keyword evidence="2 5" id="KW-0812">Transmembrane</keyword>
<gene>
    <name evidence="7" type="ORF">ILP92_17465</name>
</gene>
<dbReference type="SUPFAM" id="SSF103473">
    <property type="entry name" value="MFS general substrate transporter"/>
    <property type="match status" value="1"/>
</dbReference>
<organism evidence="7 8">
    <name type="scientific">Palleronia pontilimi</name>
    <dbReference type="NCBI Taxonomy" id="1964209"/>
    <lineage>
        <taxon>Bacteria</taxon>
        <taxon>Pseudomonadati</taxon>
        <taxon>Pseudomonadota</taxon>
        <taxon>Alphaproteobacteria</taxon>
        <taxon>Rhodobacterales</taxon>
        <taxon>Roseobacteraceae</taxon>
        <taxon>Palleronia</taxon>
    </lineage>
</organism>
<dbReference type="InterPro" id="IPR036259">
    <property type="entry name" value="MFS_trans_sf"/>
</dbReference>
<evidence type="ECO:0000256" key="4">
    <source>
        <dbReference type="ARBA" id="ARBA00023136"/>
    </source>
</evidence>
<feature type="transmembrane region" description="Helical" evidence="5">
    <location>
        <begin position="436"/>
        <end position="455"/>
    </location>
</feature>
<evidence type="ECO:0000313" key="8">
    <source>
        <dbReference type="Proteomes" id="UP000642488"/>
    </source>
</evidence>
<evidence type="ECO:0000256" key="3">
    <source>
        <dbReference type="ARBA" id="ARBA00022989"/>
    </source>
</evidence>
<reference evidence="7" key="1">
    <citation type="submission" date="2020-12" db="EMBL/GenBank/DDBJ databases">
        <title>Bacterial taxonomy.</title>
        <authorList>
            <person name="Pan X."/>
        </authorList>
    </citation>
    <scope>NUCLEOTIDE SEQUENCE</scope>
    <source>
        <strain evidence="7">KCTC 52957</strain>
    </source>
</reference>
<dbReference type="Proteomes" id="UP000642488">
    <property type="component" value="Unassembled WGS sequence"/>
</dbReference>
<name>A0A934IHM5_9RHOB</name>
<sequence length="466" mass="47657">MSDETGPEAIPRLSAANTAAILVAAAQAPLGSTLIAVALPSIGTGTGTDLVLITGLLVTGYLVVNVICQGPAGKISDVVGHARVLWAGMGFYLVGAVCGVVAQGAALLFLSRCCMAAGGACLVPATLALLRLHVPHARRGRVFGLFAATMGVAAAGGPALGGEIVSTFGWRAVFLANLPFLGLSAVLLFLRPLPVRAGTRRDSLRTLATGLDYGGIGLLGLALALLVLASKLSGALLVATLIGALLIGIGFLYWEIRATDPILDARLFRRPAFAAGTLIIALQNFAMYGLLFQVPQFFSVFRDAAPREIGYLLFVMMIGMVVAGPIGGQLTDRIGAQRAAQAGAVLLLAGMAQLWALGGFDGPSAAFPALLVFGLGLGLGNAPAQSASMGAVDPHEAGMAASVSATMRYLGAIASIVVLGVVLGNDETVSIARHVVMVWLFTAAITLSALMTLRLPGRFHLEGRGA</sequence>
<dbReference type="GO" id="GO:0022857">
    <property type="term" value="F:transmembrane transporter activity"/>
    <property type="evidence" value="ECO:0007669"/>
    <property type="project" value="InterPro"/>
</dbReference>
<feature type="transmembrane region" description="Helical" evidence="5">
    <location>
        <begin position="235"/>
        <end position="256"/>
    </location>
</feature>
<feature type="transmembrane region" description="Helical" evidence="5">
    <location>
        <begin position="109"/>
        <end position="130"/>
    </location>
</feature>
<dbReference type="RefSeq" id="WP_198917698.1">
    <property type="nucleotide sequence ID" value="NZ_JAEKPD010000028.1"/>
</dbReference>
<feature type="transmembrane region" description="Helical" evidence="5">
    <location>
        <begin position="168"/>
        <end position="190"/>
    </location>
</feature>
<feature type="transmembrane region" description="Helical" evidence="5">
    <location>
        <begin position="84"/>
        <end position="103"/>
    </location>
</feature>
<dbReference type="EMBL" id="JAEKPD010000028">
    <property type="protein sequence ID" value="MBJ3764527.1"/>
    <property type="molecule type" value="Genomic_DNA"/>
</dbReference>
<dbReference type="AlphaFoldDB" id="A0A934IHM5"/>
<evidence type="ECO:0000256" key="1">
    <source>
        <dbReference type="ARBA" id="ARBA00004141"/>
    </source>
</evidence>
<dbReference type="GO" id="GO:0005886">
    <property type="term" value="C:plasma membrane"/>
    <property type="evidence" value="ECO:0007669"/>
    <property type="project" value="TreeGrafter"/>
</dbReference>
<dbReference type="Gene3D" id="1.20.1250.20">
    <property type="entry name" value="MFS general substrate transporter like domains"/>
    <property type="match status" value="1"/>
</dbReference>
<feature type="transmembrane region" description="Helical" evidence="5">
    <location>
        <begin position="309"/>
        <end position="327"/>
    </location>
</feature>
<keyword evidence="3 5" id="KW-1133">Transmembrane helix</keyword>
<protein>
    <submittedName>
        <fullName evidence="7">MFS transporter</fullName>
    </submittedName>
</protein>
<dbReference type="PANTHER" id="PTHR23501">
    <property type="entry name" value="MAJOR FACILITATOR SUPERFAMILY"/>
    <property type="match status" value="1"/>
</dbReference>
<keyword evidence="8" id="KW-1185">Reference proteome</keyword>
<evidence type="ECO:0000256" key="5">
    <source>
        <dbReference type="SAM" id="Phobius"/>
    </source>
</evidence>
<feature type="transmembrane region" description="Helical" evidence="5">
    <location>
        <begin position="211"/>
        <end position="229"/>
    </location>
</feature>
<dbReference type="Gene3D" id="1.20.1720.10">
    <property type="entry name" value="Multidrug resistance protein D"/>
    <property type="match status" value="1"/>
</dbReference>
<proteinExistence type="predicted"/>
<feature type="transmembrane region" description="Helical" evidence="5">
    <location>
        <begin position="268"/>
        <end position="289"/>
    </location>
</feature>